<dbReference type="AlphaFoldDB" id="A0A9X1FSY9"/>
<keyword evidence="1" id="KW-0560">Oxidoreductase</keyword>
<accession>A0A9X1FSY9</accession>
<comment type="caution">
    <text evidence="4">The sequence shown here is derived from an EMBL/GenBank/DDBJ whole genome shotgun (WGS) entry which is preliminary data.</text>
</comment>
<dbReference type="PANTHER" id="PTHR43333">
    <property type="entry name" value="2-HACID_DH_C DOMAIN-CONTAINING PROTEIN"/>
    <property type="match status" value="1"/>
</dbReference>
<dbReference type="InterPro" id="IPR006140">
    <property type="entry name" value="D-isomer_DH_NAD-bd"/>
</dbReference>
<dbReference type="CDD" id="cd05300">
    <property type="entry name" value="2-Hacid_dh_1"/>
    <property type="match status" value="1"/>
</dbReference>
<proteinExistence type="predicted"/>
<evidence type="ECO:0000259" key="3">
    <source>
        <dbReference type="Pfam" id="PF02826"/>
    </source>
</evidence>
<evidence type="ECO:0000256" key="2">
    <source>
        <dbReference type="ARBA" id="ARBA00023027"/>
    </source>
</evidence>
<protein>
    <submittedName>
        <fullName evidence="4">D-2-hydroxyacid dehydrogenase</fullName>
    </submittedName>
</protein>
<organism evidence="4 5">
    <name type="scientific">Roseobacter insulae</name>
    <dbReference type="NCBI Taxonomy" id="2859783"/>
    <lineage>
        <taxon>Bacteria</taxon>
        <taxon>Pseudomonadati</taxon>
        <taxon>Pseudomonadota</taxon>
        <taxon>Alphaproteobacteria</taxon>
        <taxon>Rhodobacterales</taxon>
        <taxon>Roseobacteraceae</taxon>
        <taxon>Roseobacter</taxon>
    </lineage>
</organism>
<evidence type="ECO:0000313" key="4">
    <source>
        <dbReference type="EMBL" id="MBW4707006.1"/>
    </source>
</evidence>
<keyword evidence="2" id="KW-0520">NAD</keyword>
<gene>
    <name evidence="4" type="ORF">KX928_04310</name>
</gene>
<reference evidence="4" key="1">
    <citation type="submission" date="2021-07" db="EMBL/GenBank/DDBJ databases">
        <title>Roseobacter insulae sp. nov., isolated from a tidal flat.</title>
        <authorList>
            <person name="Park S."/>
            <person name="Yoon J.-H."/>
        </authorList>
    </citation>
    <scope>NUCLEOTIDE SEQUENCE</scope>
    <source>
        <strain evidence="4">YSTF-M11</strain>
    </source>
</reference>
<keyword evidence="5" id="KW-1185">Reference proteome</keyword>
<dbReference type="EMBL" id="JAHXDN010000001">
    <property type="protein sequence ID" value="MBW4707006.1"/>
    <property type="molecule type" value="Genomic_DNA"/>
</dbReference>
<dbReference type="Pfam" id="PF02826">
    <property type="entry name" value="2-Hacid_dh_C"/>
    <property type="match status" value="1"/>
</dbReference>
<dbReference type="PANTHER" id="PTHR43333:SF1">
    <property type="entry name" value="D-ISOMER SPECIFIC 2-HYDROXYACID DEHYDROGENASE NAD-BINDING DOMAIN-CONTAINING PROTEIN"/>
    <property type="match status" value="1"/>
</dbReference>
<dbReference type="GO" id="GO:0051287">
    <property type="term" value="F:NAD binding"/>
    <property type="evidence" value="ECO:0007669"/>
    <property type="project" value="InterPro"/>
</dbReference>
<dbReference type="GO" id="GO:0016491">
    <property type="term" value="F:oxidoreductase activity"/>
    <property type="evidence" value="ECO:0007669"/>
    <property type="project" value="UniProtKB-KW"/>
</dbReference>
<name>A0A9X1FSY9_9RHOB</name>
<dbReference type="Proteomes" id="UP001138661">
    <property type="component" value="Unassembled WGS sequence"/>
</dbReference>
<feature type="domain" description="D-isomer specific 2-hydroxyacid dehydrogenase NAD-binding" evidence="3">
    <location>
        <begin position="120"/>
        <end position="283"/>
    </location>
</feature>
<evidence type="ECO:0000313" key="5">
    <source>
        <dbReference type="Proteomes" id="UP001138661"/>
    </source>
</evidence>
<evidence type="ECO:0000256" key="1">
    <source>
        <dbReference type="ARBA" id="ARBA00023002"/>
    </source>
</evidence>
<sequence length="320" mass="33927">MPVKIIVHAQNPEALIEQLSKAHPDIDVTACSTYTDLPALLEVAQPDAVYSIRFDGTATFPAKALLGPHGPAWIAVGGSGVDHLGKWDTAQTTVTNAAGVAAEMMAEYVFGSFLHFSLGIPGLQEDKMRRVWSARRMTPLFGKTVLIAGLGHTGRAVAKRAKAFGMTVIGTRARPAPMTDVDAVHGAGDLVALCGQADFIVVSAPLLDSTRNLFGRAVFDAIKPGAVLVDVSRGGVVNAAAICAAMNDGILKGAALDVFETEPLPADSPYWDLPNTLVSPHCSSVFDAWDAASMALFCENVTRWKMGEDLRNVVDPERGY</sequence>